<comment type="caution">
    <text evidence="1">The sequence shown here is derived from an EMBL/GenBank/DDBJ whole genome shotgun (WGS) entry which is preliminary data.</text>
</comment>
<name>A0ABS5FH43_9BRAD</name>
<proteinExistence type="predicted"/>
<accession>A0ABS5FH43</accession>
<sequence>MAEWYRGIAVGGPGASSSDVHDFGAGTYLTDDMDVAKDYAKFRSSDANLKENQRTTYPAVLYGNISDEQLGSVLDLTSGEMGAAWREFEETQMATMTNRQIMTTNPGQYGPMFRGWAANRGLNLNSYAAVIGPEYLRGGKQMCIRNPAVADSILGNFVGRSIYAPAPGFQPPTVAEITYSARGQANASASLLAFMVVDGLLHYLNDRFLEAEVRLQVMNIGKSIREWQRQYPADGALVAITFKRIVPSSDLMAKTVLLHAGDSFEYYSIYYAAKLDDAIKQMQQERELLQGDVIDGPYATTRRKQCHWVNPLAPVADVLLLSPKGKWQVAIGDWKGFFTFDGNGRCAWNDSGMDHTGKWSVVGNEVQWTYDDDPPGWERIFHASLPMHSKVDGAATIKGVNHGFYSMTKIA</sequence>
<evidence type="ECO:0000313" key="2">
    <source>
        <dbReference type="Proteomes" id="UP001315278"/>
    </source>
</evidence>
<dbReference type="RefSeq" id="WP_212492681.1">
    <property type="nucleotide sequence ID" value="NZ_JAFCJH010000010.1"/>
</dbReference>
<dbReference type="EMBL" id="JAFCJH010000010">
    <property type="protein sequence ID" value="MBR0796112.1"/>
    <property type="molecule type" value="Genomic_DNA"/>
</dbReference>
<protein>
    <submittedName>
        <fullName evidence="1">Uncharacterized protein</fullName>
    </submittedName>
</protein>
<evidence type="ECO:0000313" key="1">
    <source>
        <dbReference type="EMBL" id="MBR0796112.1"/>
    </source>
</evidence>
<dbReference type="Proteomes" id="UP001315278">
    <property type="component" value="Unassembled WGS sequence"/>
</dbReference>
<keyword evidence="2" id="KW-1185">Reference proteome</keyword>
<gene>
    <name evidence="1" type="ORF">JQ615_12000</name>
</gene>
<reference evidence="2" key="1">
    <citation type="journal article" date="2021" name="ISME J.">
        <title>Evolutionary origin and ecological implication of a unique nif island in free-living Bradyrhizobium lineages.</title>
        <authorList>
            <person name="Tao J."/>
        </authorList>
    </citation>
    <scope>NUCLEOTIDE SEQUENCE [LARGE SCALE GENOMIC DNA]</scope>
    <source>
        <strain evidence="2">SZCCT0434</strain>
    </source>
</reference>
<organism evidence="1 2">
    <name type="scientific">Bradyrhizobium jicamae</name>
    <dbReference type="NCBI Taxonomy" id="280332"/>
    <lineage>
        <taxon>Bacteria</taxon>
        <taxon>Pseudomonadati</taxon>
        <taxon>Pseudomonadota</taxon>
        <taxon>Alphaproteobacteria</taxon>
        <taxon>Hyphomicrobiales</taxon>
        <taxon>Nitrobacteraceae</taxon>
        <taxon>Bradyrhizobium</taxon>
    </lineage>
</organism>